<dbReference type="STRING" id="1835702.A0A1F5LBD8"/>
<dbReference type="RefSeq" id="XP_022485758.1">
    <property type="nucleotide sequence ID" value="XM_022634354.1"/>
</dbReference>
<dbReference type="EMBL" id="LXJU01000017">
    <property type="protein sequence ID" value="OGE50310.1"/>
    <property type="molecule type" value="Genomic_DNA"/>
</dbReference>
<accession>A0A1F5LBD8</accession>
<evidence type="ECO:0000313" key="3">
    <source>
        <dbReference type="Proteomes" id="UP000177622"/>
    </source>
</evidence>
<dbReference type="Gene3D" id="3.40.50.1820">
    <property type="entry name" value="alpha/beta hydrolase"/>
    <property type="match status" value="1"/>
</dbReference>
<reference evidence="2 3" key="1">
    <citation type="journal article" date="2016" name="Sci. Rep.">
        <title>Penicillium arizonense, a new, genome sequenced fungal species, reveals a high chemical diversity in secreted metabolites.</title>
        <authorList>
            <person name="Grijseels S."/>
            <person name="Nielsen J.C."/>
            <person name="Randelovic M."/>
            <person name="Nielsen J."/>
            <person name="Nielsen K.F."/>
            <person name="Workman M."/>
            <person name="Frisvad J.C."/>
        </authorList>
    </citation>
    <scope>NUCLEOTIDE SEQUENCE [LARGE SCALE GENOMIC DNA]</scope>
    <source>
        <strain evidence="2 3">CBS 141311</strain>
    </source>
</reference>
<protein>
    <recommendedName>
        <fullName evidence="4">Alpha/beta-hydrolase</fullName>
    </recommendedName>
</protein>
<keyword evidence="3" id="KW-1185">Reference proteome</keyword>
<dbReference type="GeneID" id="34579088"/>
<dbReference type="PANTHER" id="PTHR37574:SF1">
    <property type="entry name" value="LIPASE B"/>
    <property type="match status" value="1"/>
</dbReference>
<dbReference type="Proteomes" id="UP000177622">
    <property type="component" value="Unassembled WGS sequence"/>
</dbReference>
<feature type="transmembrane region" description="Helical" evidence="1">
    <location>
        <begin position="220"/>
        <end position="242"/>
    </location>
</feature>
<feature type="transmembrane region" description="Helical" evidence="1">
    <location>
        <begin position="12"/>
        <end position="32"/>
    </location>
</feature>
<name>A0A1F5LBD8_PENAI</name>
<dbReference type="PANTHER" id="PTHR37574">
    <property type="entry name" value="LIPASE B"/>
    <property type="match status" value="1"/>
</dbReference>
<dbReference type="InterPro" id="IPR053228">
    <property type="entry name" value="Stereospecific_Lipase"/>
</dbReference>
<comment type="caution">
    <text evidence="2">The sequence shown here is derived from an EMBL/GenBank/DDBJ whole genome shotgun (WGS) entry which is preliminary data.</text>
</comment>
<organism evidence="2 3">
    <name type="scientific">Penicillium arizonense</name>
    <dbReference type="NCBI Taxonomy" id="1835702"/>
    <lineage>
        <taxon>Eukaryota</taxon>
        <taxon>Fungi</taxon>
        <taxon>Dikarya</taxon>
        <taxon>Ascomycota</taxon>
        <taxon>Pezizomycotina</taxon>
        <taxon>Eurotiomycetes</taxon>
        <taxon>Eurotiomycetidae</taxon>
        <taxon>Eurotiales</taxon>
        <taxon>Aspergillaceae</taxon>
        <taxon>Penicillium</taxon>
    </lineage>
</organism>
<evidence type="ECO:0000313" key="2">
    <source>
        <dbReference type="EMBL" id="OGE50310.1"/>
    </source>
</evidence>
<dbReference type="GO" id="GO:0017000">
    <property type="term" value="P:antibiotic biosynthetic process"/>
    <property type="evidence" value="ECO:0007669"/>
    <property type="project" value="UniProtKB-ARBA"/>
</dbReference>
<dbReference type="GO" id="GO:0072330">
    <property type="term" value="P:monocarboxylic acid biosynthetic process"/>
    <property type="evidence" value="ECO:0007669"/>
    <property type="project" value="UniProtKB-ARBA"/>
</dbReference>
<dbReference type="AlphaFoldDB" id="A0A1F5LBD8"/>
<evidence type="ECO:0000256" key="1">
    <source>
        <dbReference type="SAM" id="Phobius"/>
    </source>
</evidence>
<feature type="transmembrane region" description="Helical" evidence="1">
    <location>
        <begin position="44"/>
        <end position="65"/>
    </location>
</feature>
<keyword evidence="1" id="KW-1133">Transmembrane helix</keyword>
<keyword evidence="1" id="KW-0472">Membrane</keyword>
<keyword evidence="1" id="KW-0812">Transmembrane</keyword>
<dbReference type="OrthoDB" id="4605274at2759"/>
<dbReference type="SUPFAM" id="SSF53474">
    <property type="entry name" value="alpha/beta-Hydrolases"/>
    <property type="match status" value="1"/>
</dbReference>
<sequence length="770" mass="84377">MFITNEWYRSIFFNITIVSLCAFIAPGLWAAMNGLDGAGAADPTYINAANSVVFCLQVLVCIFGTPTDLKDRAEMQQECLSSRSMLPVYTATSSSTISGFFLDWRRPSVNTQAIVAFILIYAFELSLYLYAMVITKQYENRDTKPSFDWTDDGFGRSACVYILMLVGFNLMYDYLYWLVGTINKSGGEVVRLSAVIRGIESAGQAISYGTNSINQDQFPLSGAVAVNMSVFVVCIVPSWLVIWRVGVLNGLKVHSIVQDEVAEDPLEDTLRSDSHAAPWESSRERVSPNLNILKPTWSITMRCHSAIHFILCTSPVLGSPVPVYTISDHVNVPSILTKLFDTTNQLYLDQNITKDLFELKSRIYDIALGRTTPVQSIAEALTTLSTLQTNVNPLQRALTLARNNLIPSNILDILWGITNKRINSITNTNPKAPKPPIYPTNHPTDAPYSVPETNLRSAIHIPETFTYGKTNKTPILFIPGTADPAGSTYYFSYTKLFTEYAFTDPVWVNIPGDSLDDIQTNAEYVAYAINYLSSICNRTIGVLSWSQGGIDVQWALKYWPSTRAAVSDFMAVSADFHGTVMDILCDLPSPFCTPAISQQGYETMFVKALRGGGGDSAYVPTTSVYSGYDAIVQPQSGGMGASAFLEDERGVGVENVQVQVACQGMVGGGYYSHSSVLVHPLVFALFVDALEHEGPGRLDRIDLGGVCGMSLAPGLGLDEFLGTEVIGDVVGPLNTLLFRHASNVEPPLRGGLYIIHTKSKAFIGYYCVKL</sequence>
<feature type="transmembrane region" description="Helical" evidence="1">
    <location>
        <begin position="154"/>
        <end position="172"/>
    </location>
</feature>
<proteinExistence type="predicted"/>
<feature type="transmembrane region" description="Helical" evidence="1">
    <location>
        <begin position="114"/>
        <end position="133"/>
    </location>
</feature>
<gene>
    <name evidence="2" type="ORF">PENARI_c017G07052</name>
</gene>
<evidence type="ECO:0008006" key="4">
    <source>
        <dbReference type="Google" id="ProtNLM"/>
    </source>
</evidence>
<dbReference type="InterPro" id="IPR029058">
    <property type="entry name" value="AB_hydrolase_fold"/>
</dbReference>